<dbReference type="SUPFAM" id="SSF143602">
    <property type="entry name" value="STIV B116-like"/>
    <property type="match status" value="1"/>
</dbReference>
<name>A0A2U9QI94_THEAQ</name>
<dbReference type="RefSeq" id="WP_003049762.1">
    <property type="nucleotide sequence ID" value="NZ_CP020572.1"/>
</dbReference>
<keyword evidence="1" id="KW-0614">Plasmid</keyword>
<protein>
    <submittedName>
        <fullName evidence="1">Uncharacterized protein</fullName>
    </submittedName>
</protein>
<dbReference type="Gene3D" id="3.40.50.11170">
    <property type="entry name" value="Uncharacterised protein PF08960, DUF1874"/>
    <property type="match status" value="1"/>
</dbReference>
<dbReference type="EMBL" id="CP020572">
    <property type="protein sequence ID" value="AWU47369.1"/>
    <property type="molecule type" value="Genomic_DNA"/>
</dbReference>
<dbReference type="InterPro" id="IPR015055">
    <property type="entry name" value="STIV_B116-like"/>
</dbReference>
<accession>A0A2U9QI94</accession>
<sequence length="123" mass="13090">MTMYLVNSFSLNMLGGGDAFTVNIKKLTVDEARNILAPEGHLDPGVVLAIGHADTAAIVGTLLGLPEEDVARMVEAAKNRPTIKMATGDKALVAQYIGPRLPEGTTTLPEGARIEFFLVEVEL</sequence>
<dbReference type="Pfam" id="PF08960">
    <property type="entry name" value="STIV_B116-like"/>
    <property type="match status" value="1"/>
</dbReference>
<organism evidence="1">
    <name type="scientific">Thermus aquaticus</name>
    <dbReference type="NCBI Taxonomy" id="271"/>
    <lineage>
        <taxon>Bacteria</taxon>
        <taxon>Thermotogati</taxon>
        <taxon>Deinococcota</taxon>
        <taxon>Deinococci</taxon>
        <taxon>Thermales</taxon>
        <taxon>Thermaceae</taxon>
        <taxon>Thermus</taxon>
    </lineage>
</organism>
<dbReference type="InterPro" id="IPR037236">
    <property type="entry name" value="STIV_B116-like_sf"/>
</dbReference>
<evidence type="ECO:0000313" key="1">
    <source>
        <dbReference type="EMBL" id="AWU47369.1"/>
    </source>
</evidence>
<reference evidence="1" key="1">
    <citation type="submission" date="2018-06" db="EMBL/GenBank/DDBJ databases">
        <authorList>
            <person name="Zhirakovskaya E."/>
        </authorList>
    </citation>
    <scope>NUCLEOTIDE SEQUENCE</scope>
    <source>
        <strain evidence="1">YT-1</strain>
        <plasmid evidence="1">p61</plasmid>
    </source>
</reference>
<geneLocation type="plasmid" evidence="1">
    <name>p61</name>
</geneLocation>
<dbReference type="AlphaFoldDB" id="A0A2U9QI94"/>
<proteinExistence type="predicted"/>
<gene>
    <name evidence="1" type="ORF">B6246_p0205</name>
</gene>